<sequence length="280" mass="32153">MPEYKKVGYLTTSFKMFHLKDTSRREFHYHYHDFHKILILLGGDVTYCIEGRTYQLAPGDIVLVNAGEVHKPEIHSDLPYERIILYVSPDFLTEYAGEDCDLSFCFKQAYREQAHILRLQDSKGGRLGASIRALDASLNDDDYAAALHHRLLFLEFMIQLNRAALHHHIEFVGDSASNEKILSILTYLNAHLTEDLSIDDLASRFYLSRSYLMHTFKAQTGYTIGGYLLTKRLFLAKELIAAGTPITEVCYSCGFQNYSTFSRAYKKSFGESPRDYRQSL</sequence>
<dbReference type="InterPro" id="IPR050204">
    <property type="entry name" value="AraC_XylS_family_regulators"/>
</dbReference>
<dbReference type="PROSITE" id="PS00041">
    <property type="entry name" value="HTH_ARAC_FAMILY_1"/>
    <property type="match status" value="1"/>
</dbReference>
<protein>
    <submittedName>
        <fullName evidence="6">Positive regulator for rhaBAD operon</fullName>
    </submittedName>
</protein>
<evidence type="ECO:0000313" key="7">
    <source>
        <dbReference type="Proteomes" id="UP000008178"/>
    </source>
</evidence>
<evidence type="ECO:0000256" key="1">
    <source>
        <dbReference type="ARBA" id="ARBA00023015"/>
    </source>
</evidence>
<dbReference type="InterPro" id="IPR009057">
    <property type="entry name" value="Homeodomain-like_sf"/>
</dbReference>
<dbReference type="SUPFAM" id="SSF51215">
    <property type="entry name" value="Regulatory protein AraC"/>
    <property type="match status" value="1"/>
</dbReference>
<evidence type="ECO:0000259" key="5">
    <source>
        <dbReference type="PROSITE" id="PS01124"/>
    </source>
</evidence>
<gene>
    <name evidence="6" type="ordered locus">RHOM_11115</name>
</gene>
<dbReference type="AlphaFoldDB" id="G2SXH5"/>
<reference evidence="6 7" key="1">
    <citation type="journal article" date="2015" name="Genome Announc.">
        <title>Complete genome sequence of the human gut symbiont Roseburia hominis.</title>
        <authorList>
            <person name="Travis A.J."/>
            <person name="Kelly D."/>
            <person name="Flint H.J."/>
            <person name="Aminov R.I."/>
        </authorList>
    </citation>
    <scope>NUCLEOTIDE SEQUENCE [LARGE SCALE GENOMIC DNA]</scope>
    <source>
        <strain evidence="7">DSM 16839 / JCM 17582 / NCIMB 14029 / A2-183</strain>
    </source>
</reference>
<dbReference type="InterPro" id="IPR014710">
    <property type="entry name" value="RmlC-like_jellyroll"/>
</dbReference>
<keyword evidence="2" id="KW-0238">DNA-binding</keyword>
<dbReference type="RefSeq" id="WP_014080343.1">
    <property type="nucleotide sequence ID" value="NC_015977.1"/>
</dbReference>
<dbReference type="Pfam" id="PF12833">
    <property type="entry name" value="HTH_18"/>
    <property type="match status" value="1"/>
</dbReference>
<dbReference type="GO" id="GO:0003700">
    <property type="term" value="F:DNA-binding transcription factor activity"/>
    <property type="evidence" value="ECO:0007669"/>
    <property type="project" value="InterPro"/>
</dbReference>
<dbReference type="InterPro" id="IPR003313">
    <property type="entry name" value="AraC-bd"/>
</dbReference>
<dbReference type="PANTHER" id="PTHR46796">
    <property type="entry name" value="HTH-TYPE TRANSCRIPTIONAL ACTIVATOR RHAS-RELATED"/>
    <property type="match status" value="1"/>
</dbReference>
<dbReference type="Gene3D" id="1.10.10.60">
    <property type="entry name" value="Homeodomain-like"/>
    <property type="match status" value="2"/>
</dbReference>
<organism evidence="6 7">
    <name type="scientific">Roseburia hominis (strain DSM 16839 / JCM 17582 / NCIMB 14029 / A2-183)</name>
    <dbReference type="NCBI Taxonomy" id="585394"/>
    <lineage>
        <taxon>Bacteria</taxon>
        <taxon>Bacillati</taxon>
        <taxon>Bacillota</taxon>
        <taxon>Clostridia</taxon>
        <taxon>Lachnospirales</taxon>
        <taxon>Lachnospiraceae</taxon>
        <taxon>Roseburia</taxon>
    </lineage>
</organism>
<proteinExistence type="predicted"/>
<dbReference type="eggNOG" id="COG1917">
    <property type="taxonomic scope" value="Bacteria"/>
</dbReference>
<dbReference type="HOGENOM" id="CLU_000445_88_3_9"/>
<dbReference type="InterPro" id="IPR018062">
    <property type="entry name" value="HTH_AraC-typ_CS"/>
</dbReference>
<dbReference type="BioCyc" id="RHOM585394:G1H02-2217-MONOMER"/>
<evidence type="ECO:0000256" key="3">
    <source>
        <dbReference type="ARBA" id="ARBA00023159"/>
    </source>
</evidence>
<dbReference type="GeneID" id="93723976"/>
<dbReference type="InterPro" id="IPR018060">
    <property type="entry name" value="HTH_AraC"/>
</dbReference>
<keyword evidence="3" id="KW-0010">Activator</keyword>
<dbReference type="PRINTS" id="PR00032">
    <property type="entry name" value="HTHARAC"/>
</dbReference>
<dbReference type="Gene3D" id="2.60.120.10">
    <property type="entry name" value="Jelly Rolls"/>
    <property type="match status" value="1"/>
</dbReference>
<dbReference type="InterPro" id="IPR020449">
    <property type="entry name" value="Tscrpt_reg_AraC-type_HTH"/>
</dbReference>
<dbReference type="OrthoDB" id="9774814at2"/>
<dbReference type="Proteomes" id="UP000008178">
    <property type="component" value="Chromosome"/>
</dbReference>
<evidence type="ECO:0000256" key="4">
    <source>
        <dbReference type="ARBA" id="ARBA00023163"/>
    </source>
</evidence>
<evidence type="ECO:0000256" key="2">
    <source>
        <dbReference type="ARBA" id="ARBA00023125"/>
    </source>
</evidence>
<dbReference type="EMBL" id="CP003040">
    <property type="protein sequence ID" value="AEN97332.1"/>
    <property type="molecule type" value="Genomic_DNA"/>
</dbReference>
<dbReference type="STRING" id="585394.RHOM_11115"/>
<feature type="domain" description="HTH araC/xylS-type" evidence="5">
    <location>
        <begin position="182"/>
        <end position="279"/>
    </location>
</feature>
<dbReference type="eggNOG" id="COG2207">
    <property type="taxonomic scope" value="Bacteria"/>
</dbReference>
<dbReference type="GO" id="GO:0043565">
    <property type="term" value="F:sequence-specific DNA binding"/>
    <property type="evidence" value="ECO:0007669"/>
    <property type="project" value="InterPro"/>
</dbReference>
<dbReference type="InterPro" id="IPR037923">
    <property type="entry name" value="HTH-like"/>
</dbReference>
<dbReference type="PROSITE" id="PS01124">
    <property type="entry name" value="HTH_ARAC_FAMILY_2"/>
    <property type="match status" value="1"/>
</dbReference>
<keyword evidence="4" id="KW-0804">Transcription</keyword>
<keyword evidence="7" id="KW-1185">Reference proteome</keyword>
<keyword evidence="1" id="KW-0805">Transcription regulation</keyword>
<evidence type="ECO:0000313" key="6">
    <source>
        <dbReference type="EMBL" id="AEN97332.1"/>
    </source>
</evidence>
<dbReference type="SUPFAM" id="SSF46689">
    <property type="entry name" value="Homeodomain-like"/>
    <property type="match status" value="2"/>
</dbReference>
<dbReference type="KEGG" id="rho:RHOM_11115"/>
<accession>G2SXH5</accession>
<dbReference type="SMART" id="SM00342">
    <property type="entry name" value="HTH_ARAC"/>
    <property type="match status" value="1"/>
</dbReference>
<name>G2SXH5_ROSHA</name>
<dbReference type="Pfam" id="PF02311">
    <property type="entry name" value="AraC_binding"/>
    <property type="match status" value="1"/>
</dbReference>